<feature type="region of interest" description="Disordered" evidence="2">
    <location>
        <begin position="307"/>
        <end position="327"/>
    </location>
</feature>
<proteinExistence type="predicted"/>
<dbReference type="AlphaFoldDB" id="A0A2P7V7I5"/>
<dbReference type="InterPro" id="IPR000408">
    <property type="entry name" value="Reg_chr_condens"/>
</dbReference>
<comment type="caution">
    <text evidence="5">The sequence shown here is derived from an EMBL/GenBank/DDBJ whole genome shotgun (WGS) entry which is preliminary data.</text>
</comment>
<keyword evidence="1" id="KW-0677">Repeat</keyword>
<evidence type="ECO:0000256" key="3">
    <source>
        <dbReference type="SAM" id="SignalP"/>
    </source>
</evidence>
<dbReference type="Proteomes" id="UP000240419">
    <property type="component" value="Unassembled WGS sequence"/>
</dbReference>
<evidence type="ECO:0000256" key="2">
    <source>
        <dbReference type="SAM" id="MobiDB-lite"/>
    </source>
</evidence>
<dbReference type="PANTHER" id="PTHR22870:SF408">
    <property type="entry name" value="OS09G0560450 PROTEIN"/>
    <property type="match status" value="1"/>
</dbReference>
<dbReference type="InterPro" id="IPR009091">
    <property type="entry name" value="RCC1/BLIP-II"/>
</dbReference>
<dbReference type="PROSITE" id="PS00626">
    <property type="entry name" value="RCC1_2"/>
    <property type="match status" value="2"/>
</dbReference>
<feature type="chain" id="PRO_5015111997" evidence="3">
    <location>
        <begin position="27"/>
        <end position="327"/>
    </location>
</feature>
<dbReference type="EMBL" id="PXZM01000022">
    <property type="protein sequence ID" value="PSJ95168.1"/>
    <property type="molecule type" value="Genomic_DNA"/>
</dbReference>
<protein>
    <submittedName>
        <fullName evidence="5">Regulator</fullName>
    </submittedName>
</protein>
<evidence type="ECO:0000313" key="5">
    <source>
        <dbReference type="EMBL" id="PSJ95168.1"/>
    </source>
</evidence>
<evidence type="ECO:0000259" key="4">
    <source>
        <dbReference type="Pfam" id="PF25390"/>
    </source>
</evidence>
<dbReference type="PRINTS" id="PR00633">
    <property type="entry name" value="RCCNDNSATION"/>
</dbReference>
<organism evidence="5 6">
    <name type="scientific">Brevibacillus fortis</name>
    <dbReference type="NCBI Taxonomy" id="2126352"/>
    <lineage>
        <taxon>Bacteria</taxon>
        <taxon>Bacillati</taxon>
        <taxon>Bacillota</taxon>
        <taxon>Bacilli</taxon>
        <taxon>Bacillales</taxon>
        <taxon>Paenibacillaceae</taxon>
        <taxon>Brevibacillus</taxon>
    </lineage>
</organism>
<dbReference type="PROSITE" id="PS50012">
    <property type="entry name" value="RCC1_3"/>
    <property type="match status" value="6"/>
</dbReference>
<dbReference type="PANTHER" id="PTHR22870">
    <property type="entry name" value="REGULATOR OF CHROMOSOME CONDENSATION"/>
    <property type="match status" value="1"/>
</dbReference>
<sequence>MKLKLISNILLMMLSVLFLSKETTLAASNAVSSAAGQGHSLILKSDGTVWAWGDNSYGQLGDGAPAVKANVPFKVKGITNVSRIAAGSNHSVALKADGTVWSWGLNSSGELGNSGSGNSSKPVQAVGLTDVTEIAAGSAYSLALKKDGTVWVWGRLYGYGSTTIKFPIPVHSSLTDVTAISAGRAHCLALKKDGTVWAWGENGYGQLGIDSGAAVSSLTKTKGLSNIVSVAAGDSHSLALDVNGKVYAWGDGGKGQIGDGSVYNRLAPVNVPGLTEIDEIASGPNARHSFALKRDGTVYAWGSNDRGQLGDGTTTNSNKPVKVKITP</sequence>
<dbReference type="InterPro" id="IPR058923">
    <property type="entry name" value="RCC1-like_dom"/>
</dbReference>
<gene>
    <name evidence="5" type="ORF">C7R93_14180</name>
</gene>
<evidence type="ECO:0000256" key="1">
    <source>
        <dbReference type="ARBA" id="ARBA00022737"/>
    </source>
</evidence>
<keyword evidence="3" id="KW-0732">Signal</keyword>
<feature type="signal peptide" evidence="3">
    <location>
        <begin position="1"/>
        <end position="26"/>
    </location>
</feature>
<accession>A0A2P7V7I5</accession>
<reference evidence="5 6" key="1">
    <citation type="submission" date="2018-03" db="EMBL/GenBank/DDBJ databases">
        <title>Brevisbacillus phylogenomics.</title>
        <authorList>
            <person name="Dunlap C."/>
        </authorList>
    </citation>
    <scope>NUCLEOTIDE SEQUENCE [LARGE SCALE GENOMIC DNA]</scope>
    <source>
        <strain evidence="5 6">NRRL NRS-1210</strain>
    </source>
</reference>
<keyword evidence="6" id="KW-1185">Reference proteome</keyword>
<feature type="domain" description="RCC1-like" evidence="4">
    <location>
        <begin position="25"/>
        <end position="324"/>
    </location>
</feature>
<dbReference type="Pfam" id="PF25390">
    <property type="entry name" value="WD40_RLD"/>
    <property type="match status" value="1"/>
</dbReference>
<dbReference type="OrthoDB" id="27389at2"/>
<dbReference type="Gene3D" id="2.130.10.30">
    <property type="entry name" value="Regulator of chromosome condensation 1/beta-lactamase-inhibitor protein II"/>
    <property type="match status" value="2"/>
</dbReference>
<dbReference type="SUPFAM" id="SSF50985">
    <property type="entry name" value="RCC1/BLIP-II"/>
    <property type="match status" value="1"/>
</dbReference>
<evidence type="ECO:0000313" key="6">
    <source>
        <dbReference type="Proteomes" id="UP000240419"/>
    </source>
</evidence>
<dbReference type="InterPro" id="IPR051210">
    <property type="entry name" value="Ub_ligase/GEF_domain"/>
</dbReference>
<name>A0A2P7V7I5_9BACL</name>